<dbReference type="EMBL" id="JBHSDI010000028">
    <property type="protein sequence ID" value="MFC4260025.1"/>
    <property type="molecule type" value="Genomic_DNA"/>
</dbReference>
<accession>A0ABV8QI79</accession>
<proteinExistence type="predicted"/>
<name>A0ABV8QI79_9GAMM</name>
<dbReference type="Proteomes" id="UP001595798">
    <property type="component" value="Unassembled WGS sequence"/>
</dbReference>
<keyword evidence="2" id="KW-1185">Reference proteome</keyword>
<dbReference type="RefSeq" id="WP_379888141.1">
    <property type="nucleotide sequence ID" value="NZ_JBHSDI010000028.1"/>
</dbReference>
<organism evidence="1 2">
    <name type="scientific">Marinobacter lacisalsi</name>
    <dbReference type="NCBI Taxonomy" id="475979"/>
    <lineage>
        <taxon>Bacteria</taxon>
        <taxon>Pseudomonadati</taxon>
        <taxon>Pseudomonadota</taxon>
        <taxon>Gammaproteobacteria</taxon>
        <taxon>Pseudomonadales</taxon>
        <taxon>Marinobacteraceae</taxon>
        <taxon>Marinobacter</taxon>
    </lineage>
</organism>
<evidence type="ECO:0000313" key="2">
    <source>
        <dbReference type="Proteomes" id="UP001595798"/>
    </source>
</evidence>
<gene>
    <name evidence="1" type="ORF">ACFOZ5_13400</name>
</gene>
<comment type="caution">
    <text evidence="1">The sequence shown here is derived from an EMBL/GenBank/DDBJ whole genome shotgun (WGS) entry which is preliminary data.</text>
</comment>
<reference evidence="2" key="1">
    <citation type="journal article" date="2019" name="Int. J. Syst. Evol. Microbiol.">
        <title>The Global Catalogue of Microorganisms (GCM) 10K type strain sequencing project: providing services to taxonomists for standard genome sequencing and annotation.</title>
        <authorList>
            <consortium name="The Broad Institute Genomics Platform"/>
            <consortium name="The Broad Institute Genome Sequencing Center for Infectious Disease"/>
            <person name="Wu L."/>
            <person name="Ma J."/>
        </authorList>
    </citation>
    <scope>NUCLEOTIDE SEQUENCE [LARGE SCALE GENOMIC DNA]</scope>
    <source>
        <strain evidence="2">CECT 7297</strain>
    </source>
</reference>
<evidence type="ECO:0000313" key="1">
    <source>
        <dbReference type="EMBL" id="MFC4260025.1"/>
    </source>
</evidence>
<protein>
    <submittedName>
        <fullName evidence="1">Uncharacterized protein</fullName>
    </submittedName>
</protein>
<sequence>MTDSAYALLELAEIAAYVLSTPATSPVKLDGRTYFDNFTLIGAAVFSYYDIDVSEFIAMSSSLKDEINDNIVDRSAVARALLLWASEYPESKTIKPLNHWYKELKEILADEEHDDWPKTTRRFGAELKKIAPRLKPKGITCETLGKQGSHVHWEIRVA</sequence>